<gene>
    <name evidence="3" type="ORF">EZS27_013105</name>
</gene>
<dbReference type="EMBL" id="SNRY01000577">
    <property type="protein sequence ID" value="KAA6338922.1"/>
    <property type="molecule type" value="Genomic_DNA"/>
</dbReference>
<dbReference type="Pfam" id="PF01192">
    <property type="entry name" value="RNA_pol_Rpb6"/>
    <property type="match status" value="1"/>
</dbReference>
<proteinExistence type="predicted"/>
<sequence>MDYRKTNAPASTITRDMLELCADTGNIYETVTIIGKRANQISVEMKNDLAKKLQEFASYNDSLEEVFENREQIEISRYYEKLPKAGLIAAQEYTEGRIYYRNPSKEKL</sequence>
<evidence type="ECO:0000256" key="2">
    <source>
        <dbReference type="ARBA" id="ARBA00023163"/>
    </source>
</evidence>
<accession>A0A5J4RZS8</accession>
<organism evidence="3">
    <name type="scientific">termite gut metagenome</name>
    <dbReference type="NCBI Taxonomy" id="433724"/>
    <lineage>
        <taxon>unclassified sequences</taxon>
        <taxon>metagenomes</taxon>
        <taxon>organismal metagenomes</taxon>
    </lineage>
</organism>
<name>A0A5J4RZS8_9ZZZZ</name>
<evidence type="ECO:0008006" key="4">
    <source>
        <dbReference type="Google" id="ProtNLM"/>
    </source>
</evidence>
<evidence type="ECO:0000256" key="1">
    <source>
        <dbReference type="ARBA" id="ARBA00022478"/>
    </source>
</evidence>
<keyword evidence="2" id="KW-0804">Transcription</keyword>
<dbReference type="GO" id="GO:0006351">
    <property type="term" value="P:DNA-templated transcription"/>
    <property type="evidence" value="ECO:0007669"/>
    <property type="project" value="InterPro"/>
</dbReference>
<dbReference type="GO" id="GO:0000428">
    <property type="term" value="C:DNA-directed RNA polymerase complex"/>
    <property type="evidence" value="ECO:0007669"/>
    <property type="project" value="UniProtKB-KW"/>
</dbReference>
<keyword evidence="1" id="KW-0240">DNA-directed RNA polymerase</keyword>
<evidence type="ECO:0000313" key="3">
    <source>
        <dbReference type="EMBL" id="KAA6338922.1"/>
    </source>
</evidence>
<reference evidence="3" key="1">
    <citation type="submission" date="2019-03" db="EMBL/GenBank/DDBJ databases">
        <title>Single cell metagenomics reveals metabolic interactions within the superorganism composed of flagellate Streblomastix strix and complex community of Bacteroidetes bacteria on its surface.</title>
        <authorList>
            <person name="Treitli S.C."/>
            <person name="Kolisko M."/>
            <person name="Husnik F."/>
            <person name="Keeling P."/>
            <person name="Hampl V."/>
        </authorList>
    </citation>
    <scope>NUCLEOTIDE SEQUENCE</scope>
    <source>
        <strain evidence="3">STM</strain>
    </source>
</reference>
<dbReference type="SMART" id="SM01409">
    <property type="entry name" value="RNA_pol_Rpb6"/>
    <property type="match status" value="1"/>
</dbReference>
<comment type="caution">
    <text evidence="3">The sequence shown here is derived from an EMBL/GenBank/DDBJ whole genome shotgun (WGS) entry which is preliminary data.</text>
</comment>
<protein>
    <recommendedName>
        <fullName evidence="4">RNA polymerase Rpb6</fullName>
    </recommendedName>
</protein>
<dbReference type="GO" id="GO:0003899">
    <property type="term" value="F:DNA-directed RNA polymerase activity"/>
    <property type="evidence" value="ECO:0007669"/>
    <property type="project" value="InterPro"/>
</dbReference>
<dbReference type="InterPro" id="IPR006110">
    <property type="entry name" value="Pol_omega/Rpo6/RPB6"/>
</dbReference>
<dbReference type="GO" id="GO:0003677">
    <property type="term" value="F:DNA binding"/>
    <property type="evidence" value="ECO:0007669"/>
    <property type="project" value="InterPro"/>
</dbReference>
<dbReference type="AlphaFoldDB" id="A0A5J4RZS8"/>